<dbReference type="EMBL" id="JACEFO010001915">
    <property type="protein sequence ID" value="KAF8694081.1"/>
    <property type="molecule type" value="Genomic_DNA"/>
</dbReference>
<feature type="region of interest" description="Disordered" evidence="7">
    <location>
        <begin position="117"/>
        <end position="141"/>
    </location>
</feature>
<evidence type="ECO:0000313" key="9">
    <source>
        <dbReference type="EMBL" id="KAF8694081.1"/>
    </source>
</evidence>
<feature type="binding site" evidence="5">
    <location>
        <position position="179"/>
    </location>
    <ligand>
        <name>ATP</name>
        <dbReference type="ChEBI" id="CHEBI:30616"/>
    </ligand>
</feature>
<dbReference type="InterPro" id="IPR050117">
    <property type="entry name" value="MAPK"/>
</dbReference>
<keyword evidence="2 5" id="KW-0547">Nucleotide-binding</keyword>
<dbReference type="InterPro" id="IPR017441">
    <property type="entry name" value="Protein_kinase_ATP_BS"/>
</dbReference>
<dbReference type="PANTHER" id="PTHR24055">
    <property type="entry name" value="MITOGEN-ACTIVATED PROTEIN KINASE"/>
    <property type="match status" value="1"/>
</dbReference>
<feature type="domain" description="Protein kinase" evidence="8">
    <location>
        <begin position="150"/>
        <end position="429"/>
    </location>
</feature>
<comment type="similarity">
    <text evidence="6">Belongs to the protein kinase superfamily.</text>
</comment>
<dbReference type="InterPro" id="IPR008271">
    <property type="entry name" value="Ser/Thr_kinase_AS"/>
</dbReference>
<dbReference type="SMART" id="SM00220">
    <property type="entry name" value="S_TKc"/>
    <property type="match status" value="1"/>
</dbReference>
<keyword evidence="10" id="KW-1185">Reference proteome</keyword>
<evidence type="ECO:0000313" key="10">
    <source>
        <dbReference type="Proteomes" id="UP000636709"/>
    </source>
</evidence>
<dbReference type="SUPFAM" id="SSF56112">
    <property type="entry name" value="Protein kinase-like (PK-like)"/>
    <property type="match status" value="1"/>
</dbReference>
<proteinExistence type="inferred from homology"/>
<evidence type="ECO:0000256" key="5">
    <source>
        <dbReference type="PROSITE-ProRule" id="PRU10141"/>
    </source>
</evidence>
<evidence type="ECO:0000256" key="3">
    <source>
        <dbReference type="ARBA" id="ARBA00022777"/>
    </source>
</evidence>
<sequence length="435" mass="46816">MCQLEPDQLSPPVPSTRNLRKKFVVFLAFVHEEIGTGFNPGPPQAIKPLSPIPTRPSDSPPCSAFALPSIAATILIPSSEKALDFHLLSMAAAVQPLPSLTEGELLAARRRRWLLRARVPSPAPKSPAPSPPSAATARNDQGRLTILDSYKRLKKIGEGAFGTVCKARDRRTGEVVAIKSAVGNGPGGAEALLREAALLAACAANPAVVKLREVARGSEAADLHLVLEYVGMSLHDIVSERRRRGLPLTESETRRVMEQLLTGVGTMHAQGMVHFDLKPRNVLVGDEDRRLRICDLGLAKSVAALPLEGEPEGTPGYIAPEMLLREKDCGAPADVWALGCIMAEIVNGQSLFAEEDLYQQLASIVDLLGIPDDVSLMPLGITAAAPSKLREKVPEERLSPAGFDVLQGLLQYDPKDRLTAMAALEMPWFQATKDD</sequence>
<dbReference type="Gene3D" id="3.30.200.20">
    <property type="entry name" value="Phosphorylase Kinase, domain 1"/>
    <property type="match status" value="1"/>
</dbReference>
<evidence type="ECO:0000256" key="1">
    <source>
        <dbReference type="ARBA" id="ARBA00022679"/>
    </source>
</evidence>
<dbReference type="OrthoDB" id="346907at2759"/>
<keyword evidence="6" id="KW-0723">Serine/threonine-protein kinase</keyword>
<accession>A0A835BBN4</accession>
<gene>
    <name evidence="9" type="ORF">HU200_038540</name>
</gene>
<keyword evidence="4 5" id="KW-0067">ATP-binding</keyword>
<dbReference type="AlphaFoldDB" id="A0A835BBN4"/>
<evidence type="ECO:0000256" key="2">
    <source>
        <dbReference type="ARBA" id="ARBA00022741"/>
    </source>
</evidence>
<dbReference type="GO" id="GO:0005524">
    <property type="term" value="F:ATP binding"/>
    <property type="evidence" value="ECO:0007669"/>
    <property type="project" value="UniProtKB-UniRule"/>
</dbReference>
<dbReference type="InterPro" id="IPR011009">
    <property type="entry name" value="Kinase-like_dom_sf"/>
</dbReference>
<protein>
    <recommendedName>
        <fullName evidence="8">Protein kinase domain-containing protein</fullName>
    </recommendedName>
</protein>
<dbReference type="PROSITE" id="PS00108">
    <property type="entry name" value="PROTEIN_KINASE_ST"/>
    <property type="match status" value="1"/>
</dbReference>
<name>A0A835BBN4_9POAL</name>
<keyword evidence="3" id="KW-0418">Kinase</keyword>
<evidence type="ECO:0000256" key="7">
    <source>
        <dbReference type="SAM" id="MobiDB-lite"/>
    </source>
</evidence>
<dbReference type="Pfam" id="PF00069">
    <property type="entry name" value="Pkinase"/>
    <property type="match status" value="1"/>
</dbReference>
<organism evidence="9 10">
    <name type="scientific">Digitaria exilis</name>
    <dbReference type="NCBI Taxonomy" id="1010633"/>
    <lineage>
        <taxon>Eukaryota</taxon>
        <taxon>Viridiplantae</taxon>
        <taxon>Streptophyta</taxon>
        <taxon>Embryophyta</taxon>
        <taxon>Tracheophyta</taxon>
        <taxon>Spermatophyta</taxon>
        <taxon>Magnoliopsida</taxon>
        <taxon>Liliopsida</taxon>
        <taxon>Poales</taxon>
        <taxon>Poaceae</taxon>
        <taxon>PACMAD clade</taxon>
        <taxon>Panicoideae</taxon>
        <taxon>Panicodae</taxon>
        <taxon>Paniceae</taxon>
        <taxon>Anthephorinae</taxon>
        <taxon>Digitaria</taxon>
    </lineage>
</organism>
<evidence type="ECO:0000259" key="8">
    <source>
        <dbReference type="PROSITE" id="PS50011"/>
    </source>
</evidence>
<feature type="compositionally biased region" description="Pro residues" evidence="7">
    <location>
        <begin position="121"/>
        <end position="132"/>
    </location>
</feature>
<comment type="caution">
    <text evidence="9">The sequence shown here is derived from an EMBL/GenBank/DDBJ whole genome shotgun (WGS) entry which is preliminary data.</text>
</comment>
<dbReference type="GO" id="GO:0004674">
    <property type="term" value="F:protein serine/threonine kinase activity"/>
    <property type="evidence" value="ECO:0007669"/>
    <property type="project" value="UniProtKB-KW"/>
</dbReference>
<dbReference type="Gene3D" id="1.10.510.10">
    <property type="entry name" value="Transferase(Phosphotransferase) domain 1"/>
    <property type="match status" value="1"/>
</dbReference>
<evidence type="ECO:0000256" key="4">
    <source>
        <dbReference type="ARBA" id="ARBA00022840"/>
    </source>
</evidence>
<dbReference type="InterPro" id="IPR000719">
    <property type="entry name" value="Prot_kinase_dom"/>
</dbReference>
<dbReference type="PROSITE" id="PS50011">
    <property type="entry name" value="PROTEIN_KINASE_DOM"/>
    <property type="match status" value="1"/>
</dbReference>
<reference evidence="9" key="1">
    <citation type="submission" date="2020-07" db="EMBL/GenBank/DDBJ databases">
        <title>Genome sequence and genetic diversity analysis of an under-domesticated orphan crop, white fonio (Digitaria exilis).</title>
        <authorList>
            <person name="Bennetzen J.L."/>
            <person name="Chen S."/>
            <person name="Ma X."/>
            <person name="Wang X."/>
            <person name="Yssel A.E.J."/>
            <person name="Chaluvadi S.R."/>
            <person name="Johnson M."/>
            <person name="Gangashetty P."/>
            <person name="Hamidou F."/>
            <person name="Sanogo M.D."/>
            <person name="Zwaenepoel A."/>
            <person name="Wallace J."/>
            <person name="Van De Peer Y."/>
            <person name="Van Deynze A."/>
        </authorList>
    </citation>
    <scope>NUCLEOTIDE SEQUENCE</scope>
    <source>
        <tissue evidence="9">Leaves</tissue>
    </source>
</reference>
<dbReference type="PROSITE" id="PS00107">
    <property type="entry name" value="PROTEIN_KINASE_ATP"/>
    <property type="match status" value="1"/>
</dbReference>
<dbReference type="Proteomes" id="UP000636709">
    <property type="component" value="Unassembled WGS sequence"/>
</dbReference>
<evidence type="ECO:0000256" key="6">
    <source>
        <dbReference type="RuleBase" id="RU000304"/>
    </source>
</evidence>
<keyword evidence="1" id="KW-0808">Transferase</keyword>